<reference evidence="1" key="1">
    <citation type="submission" date="2020-12" db="EMBL/GenBank/DDBJ databases">
        <title>Metabolic potential, ecology and presence of endohyphal bacteria is reflected in genomic diversity of Mucoromycotina.</title>
        <authorList>
            <person name="Muszewska A."/>
            <person name="Okrasinska A."/>
            <person name="Steczkiewicz K."/>
            <person name="Drgas O."/>
            <person name="Orlowska M."/>
            <person name="Perlinska-Lenart U."/>
            <person name="Aleksandrzak-Piekarczyk T."/>
            <person name="Szatraj K."/>
            <person name="Zielenkiewicz U."/>
            <person name="Pilsyk S."/>
            <person name="Malc E."/>
            <person name="Mieczkowski P."/>
            <person name="Kruszewska J.S."/>
            <person name="Biernat P."/>
            <person name="Pawlowska J."/>
        </authorList>
    </citation>
    <scope>NUCLEOTIDE SEQUENCE</scope>
    <source>
        <strain evidence="1">CBS 226.32</strain>
    </source>
</reference>
<protein>
    <submittedName>
        <fullName evidence="1">Uncharacterized protein</fullName>
    </submittedName>
</protein>
<evidence type="ECO:0000313" key="1">
    <source>
        <dbReference type="EMBL" id="KAG2212165.1"/>
    </source>
</evidence>
<dbReference type="EMBL" id="JAEPRC010000053">
    <property type="protein sequence ID" value="KAG2212165.1"/>
    <property type="molecule type" value="Genomic_DNA"/>
</dbReference>
<dbReference type="Proteomes" id="UP000650833">
    <property type="component" value="Unassembled WGS sequence"/>
</dbReference>
<sequence length="99" mass="12206">MGMNQSYLYDPYWQQYLNNYGILGGEGTPFYDVLQQYRWNRNYYGYPSHSMFLNGEYGDPSNRHLMYLQQPYYPTPMHRQLLYQFSSPYYYSPMPNYFY</sequence>
<dbReference type="OrthoDB" id="2263207at2759"/>
<comment type="caution">
    <text evidence="1">The sequence shown here is derived from an EMBL/GenBank/DDBJ whole genome shotgun (WGS) entry which is preliminary data.</text>
</comment>
<evidence type="ECO:0000313" key="2">
    <source>
        <dbReference type="Proteomes" id="UP000650833"/>
    </source>
</evidence>
<accession>A0A8H7V9G7</accession>
<name>A0A8H7V9G7_9FUNG</name>
<keyword evidence="2" id="KW-1185">Reference proteome</keyword>
<gene>
    <name evidence="1" type="ORF">INT46_006000</name>
</gene>
<dbReference type="AlphaFoldDB" id="A0A8H7V9G7"/>
<proteinExistence type="predicted"/>
<organism evidence="1 2">
    <name type="scientific">Mucor plumbeus</name>
    <dbReference type="NCBI Taxonomy" id="97098"/>
    <lineage>
        <taxon>Eukaryota</taxon>
        <taxon>Fungi</taxon>
        <taxon>Fungi incertae sedis</taxon>
        <taxon>Mucoromycota</taxon>
        <taxon>Mucoromycotina</taxon>
        <taxon>Mucoromycetes</taxon>
        <taxon>Mucorales</taxon>
        <taxon>Mucorineae</taxon>
        <taxon>Mucoraceae</taxon>
        <taxon>Mucor</taxon>
    </lineage>
</organism>